<gene>
    <name evidence="3" type="ORF">AB4876_16765</name>
</gene>
<organism evidence="3 4">
    <name type="scientific">Zhongshania guokunii</name>
    <dbReference type="NCBI Taxonomy" id="641783"/>
    <lineage>
        <taxon>Bacteria</taxon>
        <taxon>Pseudomonadati</taxon>
        <taxon>Pseudomonadota</taxon>
        <taxon>Gammaproteobacteria</taxon>
        <taxon>Cellvibrionales</taxon>
        <taxon>Spongiibacteraceae</taxon>
        <taxon>Zhongshania</taxon>
    </lineage>
</organism>
<dbReference type="Gene3D" id="1.20.5.780">
    <property type="entry name" value="Single helix bin"/>
    <property type="match status" value="1"/>
</dbReference>
<accession>A0ABV3U9C9</accession>
<dbReference type="InterPro" id="IPR014795">
    <property type="entry name" value="TacA_1-like"/>
</dbReference>
<dbReference type="EMBL" id="JBFRYA010000018">
    <property type="protein sequence ID" value="MEX1670575.1"/>
    <property type="molecule type" value="Genomic_DNA"/>
</dbReference>
<evidence type="ECO:0000256" key="2">
    <source>
        <dbReference type="ARBA" id="ARBA00049988"/>
    </source>
</evidence>
<name>A0ABV3U9C9_9GAMM</name>
<dbReference type="InterPro" id="IPR010985">
    <property type="entry name" value="Ribbon_hlx_hlx"/>
</dbReference>
<dbReference type="RefSeq" id="WP_368382889.1">
    <property type="nucleotide sequence ID" value="NZ_JBFRYA010000018.1"/>
</dbReference>
<keyword evidence="4" id="KW-1185">Reference proteome</keyword>
<proteinExistence type="inferred from homology"/>
<evidence type="ECO:0000256" key="1">
    <source>
        <dbReference type="ARBA" id="ARBA00022649"/>
    </source>
</evidence>
<evidence type="ECO:0000313" key="4">
    <source>
        <dbReference type="Proteomes" id="UP001557485"/>
    </source>
</evidence>
<dbReference type="PANTHER" id="PTHR35401:SF2">
    <property type="entry name" value="ABC-TYPE TRANSPORT SYSTEM"/>
    <property type="match status" value="1"/>
</dbReference>
<dbReference type="Proteomes" id="UP001557485">
    <property type="component" value="Unassembled WGS sequence"/>
</dbReference>
<dbReference type="PANTHER" id="PTHR35401">
    <property type="entry name" value="COPG FAMILY HELIX-TURN-HELIX PROTEIN-RELATED-RELATED"/>
    <property type="match status" value="1"/>
</dbReference>
<keyword evidence="1" id="KW-1277">Toxin-antitoxin system</keyword>
<comment type="caution">
    <text evidence="3">The sequence shown here is derived from an EMBL/GenBank/DDBJ whole genome shotgun (WGS) entry which is preliminary data.</text>
</comment>
<comment type="similarity">
    <text evidence="2">Belongs to the TacA antitoxin family.</text>
</comment>
<dbReference type="Pfam" id="PF08681">
    <property type="entry name" value="TacA1"/>
    <property type="match status" value="1"/>
</dbReference>
<protein>
    <submittedName>
        <fullName evidence="3">DUF1778 domain-containing protein</fullName>
    </submittedName>
</protein>
<sequence>MKTPNEDIQLVAWVSKDVYQLIQTAAESTGCSVSQFTADAVVSKARTVAEQATQITLSMIGAEQMLAAIESPPPVSESLQKAAVRHKEKNYYESDFSAGNYKE</sequence>
<reference evidence="3 4" key="1">
    <citation type="journal article" date="2011" name="Int. J. Syst. Evol. Microbiol.">
        <title>Zhongshania antarctica gen. nov., sp. nov. and Zhongshania guokunii sp. nov., gammaproteobacteria respectively isolated from coastal attached (fast) ice and surface seawater of the Antarctic.</title>
        <authorList>
            <person name="Li H.J."/>
            <person name="Zhang X.Y."/>
            <person name="Chen C.X."/>
            <person name="Zhang Y.J."/>
            <person name="Gao Z.M."/>
            <person name="Yu Y."/>
            <person name="Chen X.L."/>
            <person name="Chen B."/>
            <person name="Zhang Y.Z."/>
        </authorList>
    </citation>
    <scope>NUCLEOTIDE SEQUENCE [LARGE SCALE GENOMIC DNA]</scope>
    <source>
        <strain evidence="3 4">ZS6-22T</strain>
    </source>
</reference>
<dbReference type="SUPFAM" id="SSF47598">
    <property type="entry name" value="Ribbon-helix-helix"/>
    <property type="match status" value="1"/>
</dbReference>
<evidence type="ECO:0000313" key="3">
    <source>
        <dbReference type="EMBL" id="MEX1670575.1"/>
    </source>
</evidence>